<evidence type="ECO:0000313" key="2">
    <source>
        <dbReference type="EMBL" id="KAK4524624.1"/>
    </source>
</evidence>
<comment type="caution">
    <text evidence="2">The sequence shown here is derived from an EMBL/GenBank/DDBJ whole genome shotgun (WGS) entry which is preliminary data.</text>
</comment>
<feature type="region of interest" description="Disordered" evidence="1">
    <location>
        <begin position="67"/>
        <end position="98"/>
    </location>
</feature>
<evidence type="ECO:0000256" key="1">
    <source>
        <dbReference type="SAM" id="MobiDB-lite"/>
    </source>
</evidence>
<keyword evidence="3" id="KW-1185">Reference proteome</keyword>
<accession>A0AAV9IBC7</accession>
<feature type="compositionally biased region" description="Polar residues" evidence="1">
    <location>
        <begin position="9"/>
        <end position="20"/>
    </location>
</feature>
<name>A0AAV9IBC7_9RHOD</name>
<proteinExistence type="predicted"/>
<protein>
    <submittedName>
        <fullName evidence="2">Uncharacterized protein</fullName>
    </submittedName>
</protein>
<feature type="region of interest" description="Disordered" evidence="1">
    <location>
        <begin position="1"/>
        <end position="26"/>
    </location>
</feature>
<reference evidence="2 3" key="1">
    <citation type="submission" date="2022-07" db="EMBL/GenBank/DDBJ databases">
        <title>Genome-wide signatures of adaptation to extreme environments.</title>
        <authorList>
            <person name="Cho C.H."/>
            <person name="Yoon H.S."/>
        </authorList>
    </citation>
    <scope>NUCLEOTIDE SEQUENCE [LARGE SCALE GENOMIC DNA]</scope>
    <source>
        <strain evidence="2 3">108.79 E11</strain>
    </source>
</reference>
<dbReference type="AlphaFoldDB" id="A0AAV9IBC7"/>
<evidence type="ECO:0000313" key="3">
    <source>
        <dbReference type="Proteomes" id="UP001300502"/>
    </source>
</evidence>
<organism evidence="2 3">
    <name type="scientific">Galdieria yellowstonensis</name>
    <dbReference type="NCBI Taxonomy" id="3028027"/>
    <lineage>
        <taxon>Eukaryota</taxon>
        <taxon>Rhodophyta</taxon>
        <taxon>Bangiophyceae</taxon>
        <taxon>Galdieriales</taxon>
        <taxon>Galdieriaceae</taxon>
        <taxon>Galdieria</taxon>
    </lineage>
</organism>
<gene>
    <name evidence="2" type="ORF">GAYE_SCF04G2525</name>
</gene>
<dbReference type="Proteomes" id="UP001300502">
    <property type="component" value="Unassembled WGS sequence"/>
</dbReference>
<dbReference type="EMBL" id="JANCYU010000024">
    <property type="protein sequence ID" value="KAK4524624.1"/>
    <property type="molecule type" value="Genomic_DNA"/>
</dbReference>
<sequence length="167" mass="19141">MAGYRLPPETSQPTESSTREPPTFEQPTCVLNAFMETASEDDDSLFDTDSPSLHSKAKLQELMSSPLHPPLWRAQSPPSDITQSVLSSTQSPVPSLLSETELPDFGDDFVQADEEMWSADDWKYFQVGESLLHSWRQYLANHNQRFFIELPGYNKDWYKLVDIRRLV</sequence>
<feature type="compositionally biased region" description="Polar residues" evidence="1">
    <location>
        <begin position="76"/>
        <end position="93"/>
    </location>
</feature>